<organism evidence="1 2">
    <name type="scientific">Bowmanella yangjiangensis</name>
    <dbReference type="NCBI Taxonomy" id="2811230"/>
    <lineage>
        <taxon>Bacteria</taxon>
        <taxon>Pseudomonadati</taxon>
        <taxon>Pseudomonadota</taxon>
        <taxon>Gammaproteobacteria</taxon>
        <taxon>Alteromonadales</taxon>
        <taxon>Alteromonadaceae</taxon>
        <taxon>Bowmanella</taxon>
    </lineage>
</organism>
<keyword evidence="2" id="KW-1185">Reference proteome</keyword>
<dbReference type="RefSeq" id="WP_206592409.1">
    <property type="nucleotide sequence ID" value="NZ_JAFKCS010000001.1"/>
</dbReference>
<accession>A0ABS3CQK9</accession>
<name>A0ABS3CQK9_9ALTE</name>
<proteinExistence type="predicted"/>
<dbReference type="Proteomes" id="UP000663992">
    <property type="component" value="Unassembled WGS sequence"/>
</dbReference>
<protein>
    <submittedName>
        <fullName evidence="1">Uncharacterized protein</fullName>
    </submittedName>
</protein>
<evidence type="ECO:0000313" key="1">
    <source>
        <dbReference type="EMBL" id="MBN7818590.1"/>
    </source>
</evidence>
<dbReference type="EMBL" id="JAFKCS010000001">
    <property type="protein sequence ID" value="MBN7818590.1"/>
    <property type="molecule type" value="Genomic_DNA"/>
</dbReference>
<comment type="caution">
    <text evidence="1">The sequence shown here is derived from an EMBL/GenBank/DDBJ whole genome shotgun (WGS) entry which is preliminary data.</text>
</comment>
<reference evidence="1 2" key="1">
    <citation type="submission" date="2021-03" db="EMBL/GenBank/DDBJ databases">
        <title>novel species isolated from a fishpond in China.</title>
        <authorList>
            <person name="Lu H."/>
            <person name="Cai Z."/>
        </authorList>
    </citation>
    <scope>NUCLEOTIDE SEQUENCE [LARGE SCALE GENOMIC DNA]</scope>
    <source>
        <strain evidence="1 2">Y57</strain>
    </source>
</reference>
<evidence type="ECO:0000313" key="2">
    <source>
        <dbReference type="Proteomes" id="UP000663992"/>
    </source>
</evidence>
<sequence length="92" mass="10088">MRWFVVDLGDALLAQNKLVELQTQLTTAWQGAGQPQEMLAGYCYRGSGLHCQVDVFISEALQYVVNLPAAKPCYRPPPDFQSLLGDSPSAMA</sequence>
<gene>
    <name evidence="1" type="ORF">J0A65_01875</name>
</gene>